<sequence>MNGCDLADQQTGYYGVFERKPVKWWKKLFYFMFEICVTNSHILHTLAKGQSSSLLEHKKKLFNVRSFEALAVATRTDEDRKRDEARQRGRPSATIMERFVGNSHFISYKKNDSPCAYCNEPGAAKKKRTNFFCNGCSTKPHLHAKHCFERYHTEAYLHQAFHQAFLILLVVKKNSSCEDDEVERDEEARDPNYNPSGANEEVSASDSEDDCSLTDAQPILTQDNTPLAPAKQSDEGIQRTLPGRKTTRKRIRDEAEWKTKYKKKGKEQWKRVCNKKR</sequence>
<evidence type="ECO:0000256" key="1">
    <source>
        <dbReference type="SAM" id="MobiDB-lite"/>
    </source>
</evidence>
<evidence type="ECO:0000313" key="3">
    <source>
        <dbReference type="Proteomes" id="UP000762676"/>
    </source>
</evidence>
<comment type="caution">
    <text evidence="2">The sequence shown here is derived from an EMBL/GenBank/DDBJ whole genome shotgun (WGS) entry which is preliminary data.</text>
</comment>
<gene>
    <name evidence="2" type="ORF">ElyMa_005052500</name>
</gene>
<keyword evidence="3" id="KW-1185">Reference proteome</keyword>
<reference evidence="2 3" key="1">
    <citation type="journal article" date="2021" name="Elife">
        <title>Chloroplast acquisition without the gene transfer in kleptoplastic sea slugs, Plakobranchus ocellatus.</title>
        <authorList>
            <person name="Maeda T."/>
            <person name="Takahashi S."/>
            <person name="Yoshida T."/>
            <person name="Shimamura S."/>
            <person name="Takaki Y."/>
            <person name="Nagai Y."/>
            <person name="Toyoda A."/>
            <person name="Suzuki Y."/>
            <person name="Arimoto A."/>
            <person name="Ishii H."/>
            <person name="Satoh N."/>
            <person name="Nishiyama T."/>
            <person name="Hasebe M."/>
            <person name="Maruyama T."/>
            <person name="Minagawa J."/>
            <person name="Obokata J."/>
            <person name="Shigenobu S."/>
        </authorList>
    </citation>
    <scope>NUCLEOTIDE SEQUENCE [LARGE SCALE GENOMIC DNA]</scope>
</reference>
<dbReference type="AlphaFoldDB" id="A0AAV4JGX3"/>
<name>A0AAV4JGX3_9GAST</name>
<organism evidence="2 3">
    <name type="scientific">Elysia marginata</name>
    <dbReference type="NCBI Taxonomy" id="1093978"/>
    <lineage>
        <taxon>Eukaryota</taxon>
        <taxon>Metazoa</taxon>
        <taxon>Spiralia</taxon>
        <taxon>Lophotrochozoa</taxon>
        <taxon>Mollusca</taxon>
        <taxon>Gastropoda</taxon>
        <taxon>Heterobranchia</taxon>
        <taxon>Euthyneura</taxon>
        <taxon>Panpulmonata</taxon>
        <taxon>Sacoglossa</taxon>
        <taxon>Placobranchoidea</taxon>
        <taxon>Plakobranchidae</taxon>
        <taxon>Elysia</taxon>
    </lineage>
</organism>
<feature type="region of interest" description="Disordered" evidence="1">
    <location>
        <begin position="180"/>
        <end position="257"/>
    </location>
</feature>
<protein>
    <submittedName>
        <fullName evidence="2">PiggyBac transposable element-derived protein 4</fullName>
    </submittedName>
</protein>
<evidence type="ECO:0000313" key="2">
    <source>
        <dbReference type="EMBL" id="GFS20262.1"/>
    </source>
</evidence>
<proteinExistence type="predicted"/>
<feature type="compositionally biased region" description="Polar residues" evidence="1">
    <location>
        <begin position="193"/>
        <end position="205"/>
    </location>
</feature>
<accession>A0AAV4JGX3</accession>
<dbReference type="Proteomes" id="UP000762676">
    <property type="component" value="Unassembled WGS sequence"/>
</dbReference>
<dbReference type="EMBL" id="BMAT01010106">
    <property type="protein sequence ID" value="GFS20262.1"/>
    <property type="molecule type" value="Genomic_DNA"/>
</dbReference>
<dbReference type="PANTHER" id="PTHR46599:SF3">
    <property type="entry name" value="PIGGYBAC TRANSPOSABLE ELEMENT-DERIVED PROTEIN 4"/>
    <property type="match status" value="1"/>
</dbReference>
<dbReference type="PANTHER" id="PTHR46599">
    <property type="entry name" value="PIGGYBAC TRANSPOSABLE ELEMENT-DERIVED PROTEIN 4"/>
    <property type="match status" value="1"/>
</dbReference>